<dbReference type="EMBL" id="PFBD01000020">
    <property type="protein sequence ID" value="PIR87096.1"/>
    <property type="molecule type" value="Genomic_DNA"/>
</dbReference>
<dbReference type="AlphaFoldDB" id="A0A2H0UN52"/>
<proteinExistence type="predicted"/>
<evidence type="ECO:0000256" key="2">
    <source>
        <dbReference type="SAM" id="Phobius"/>
    </source>
</evidence>
<feature type="compositionally biased region" description="Low complexity" evidence="1">
    <location>
        <begin position="86"/>
        <end position="108"/>
    </location>
</feature>
<evidence type="ECO:0000313" key="4">
    <source>
        <dbReference type="Proteomes" id="UP000229526"/>
    </source>
</evidence>
<sequence>MQVKILSARKKEILFITGSVLLLFILGLCVFLLVNLVADKATTVYTTTPQQEVNQTKLLIDRYYEVAEKLFPDGAPSIEPDTPVLPSQAATSTPATTTPAEPSSSTQN</sequence>
<evidence type="ECO:0000313" key="3">
    <source>
        <dbReference type="EMBL" id="PIR87096.1"/>
    </source>
</evidence>
<feature type="transmembrane region" description="Helical" evidence="2">
    <location>
        <begin position="12"/>
        <end position="34"/>
    </location>
</feature>
<keyword evidence="2" id="KW-0812">Transmembrane</keyword>
<keyword evidence="2" id="KW-1133">Transmembrane helix</keyword>
<name>A0A2H0UN52_9BACT</name>
<gene>
    <name evidence="3" type="ORF">COU11_02605</name>
</gene>
<evidence type="ECO:0000256" key="1">
    <source>
        <dbReference type="SAM" id="MobiDB-lite"/>
    </source>
</evidence>
<reference evidence="4" key="1">
    <citation type="submission" date="2017-09" db="EMBL/GenBank/DDBJ databases">
        <title>Depth-based differentiation of microbial function through sediment-hosted aquifers and enrichment of novel symbionts in the deep terrestrial subsurface.</title>
        <authorList>
            <person name="Probst A.J."/>
            <person name="Ladd B."/>
            <person name="Jarett J.K."/>
            <person name="Geller-Mcgrath D.E."/>
            <person name="Sieber C.M.K."/>
            <person name="Emerson J.B."/>
            <person name="Anantharaman K."/>
            <person name="Thomas B.C."/>
            <person name="Malmstrom R."/>
            <person name="Stieglmeier M."/>
            <person name="Klingl A."/>
            <person name="Woyke T."/>
            <person name="Ryan C.M."/>
            <person name="Banfield J.F."/>
        </authorList>
    </citation>
    <scope>NUCLEOTIDE SEQUENCE [LARGE SCALE GENOMIC DNA]</scope>
</reference>
<organism evidence="3 4">
    <name type="scientific">Candidatus Harrisonbacteria bacterium CG10_big_fil_rev_8_21_14_0_10_49_15</name>
    <dbReference type="NCBI Taxonomy" id="1974587"/>
    <lineage>
        <taxon>Bacteria</taxon>
        <taxon>Candidatus Harrisoniibacteriota</taxon>
    </lineage>
</organism>
<dbReference type="Proteomes" id="UP000229526">
    <property type="component" value="Unassembled WGS sequence"/>
</dbReference>
<comment type="caution">
    <text evidence="3">The sequence shown here is derived from an EMBL/GenBank/DDBJ whole genome shotgun (WGS) entry which is preliminary data.</text>
</comment>
<protein>
    <submittedName>
        <fullName evidence="3">Uncharacterized protein</fullName>
    </submittedName>
</protein>
<accession>A0A2H0UN52</accession>
<feature type="region of interest" description="Disordered" evidence="1">
    <location>
        <begin position="74"/>
        <end position="108"/>
    </location>
</feature>
<keyword evidence="2" id="KW-0472">Membrane</keyword>